<evidence type="ECO:0000313" key="12">
    <source>
        <dbReference type="Proteomes" id="UP000289821"/>
    </source>
</evidence>
<dbReference type="InterPro" id="IPR003141">
    <property type="entry name" value="Pol/His_phosphatase_N"/>
</dbReference>
<evidence type="ECO:0000256" key="4">
    <source>
        <dbReference type="ARBA" id="ARBA00022496"/>
    </source>
</evidence>
<name>A0A4Q0NTJ9_9FLAO</name>
<sequence length="848" mass="96472">MIGNVWRKWDLHFHTQTSYDYKNKGVSDQDIIDTLVANNVEVVAITDHHVMDVARIVNLQELGKGKVTVLPGIEFRAELGGSDSIHFIGIFSEKSDIDDIWIKLQSTCGITKKDIQDKGGDQYIHCDLKETCHLIHSLGGLVTVHAGGKVNTIENITNTLPYKMALKTDLVLNHIDILELGQEKDQEDYRNIVFPAIKAQIPMIICSDNHDITDYQVKQNLWIKSEPTFEGLKQILFEPEYRIHIGTNAPIPPPIRINKIVLDFPSDSMFENESFCLSGKNEINLSPNFTCIIGGRGAGKSTILNLIHEKLKSGENQFFASKKIRDVNGNVLSIEDSVDIDNDADEKYIEFLSQNEIEDFAQDYHKLTSAVYGRILKRDELGLISSKEEVLNQCLTNYKKHIINVRRIETLKEELEQKKKELATNKKLVESFSSEEYKRINAELKELTVEINQLKSSTERYNQLVVDLLELQTKNNQVEPNNEYELEIDRIVKALKDITDSSALVDFSASILRLSELEAQLVLKKAELKKYLSDKGLTEENLKDISNANILINSLEVDIQKREADINVLQLEIDGFDENICMNASSDYQTEIETQIKSISEILENLKNTSVKPISLNFDFDENAANKKIFSDFKSLFEGQIARSNYKSDNVLKDILFCVLPKDITTKEVLIDKLKNYPSASNAKGFLIELFSLDSNFKAYELLTKMTYLNYVDFKMVKVQYDGRPIEKSSFGQRCTAVLVILLLLGNNPIIIDEPEAHLDSLLISNYLVEVIKDRKRSRQIVFATHNANFVVNGDAELIHILSIDEATQSTVIKSTTIENEDTRETLIGLEGGFEAFKKRENKYQYRI</sequence>
<evidence type="ECO:0000256" key="6">
    <source>
        <dbReference type="ARBA" id="ARBA00023065"/>
    </source>
</evidence>
<dbReference type="InterPro" id="IPR051535">
    <property type="entry name" value="Siderophore_ABC-ATPase"/>
</dbReference>
<evidence type="ECO:0000259" key="10">
    <source>
        <dbReference type="SMART" id="SM00481"/>
    </source>
</evidence>
<evidence type="ECO:0000256" key="7">
    <source>
        <dbReference type="ARBA" id="ARBA00023136"/>
    </source>
</evidence>
<evidence type="ECO:0000256" key="2">
    <source>
        <dbReference type="ARBA" id="ARBA00022448"/>
    </source>
</evidence>
<feature type="domain" description="AAA+ ATPase" evidence="9">
    <location>
        <begin position="286"/>
        <end position="811"/>
    </location>
</feature>
<dbReference type="Proteomes" id="UP000289821">
    <property type="component" value="Unassembled WGS sequence"/>
</dbReference>
<dbReference type="NCBIfam" id="NF045780">
    <property type="entry name" value="TrlF_fam_ATP"/>
    <property type="match status" value="1"/>
</dbReference>
<dbReference type="PANTHER" id="PTHR42771">
    <property type="entry name" value="IRON(3+)-HYDROXAMATE IMPORT ATP-BINDING PROTEIN FHUC"/>
    <property type="match status" value="1"/>
</dbReference>
<dbReference type="AlphaFoldDB" id="A0A4Q0NTJ9"/>
<keyword evidence="6" id="KW-0406">Ion transport</keyword>
<keyword evidence="2" id="KW-0813">Transport</keyword>
<comment type="subcellular location">
    <subcellularLocation>
        <location evidence="1">Cell membrane</location>
        <topology evidence="1">Peripheral membrane protein</topology>
    </subcellularLocation>
</comment>
<comment type="caution">
    <text evidence="11">The sequence shown here is derived from an EMBL/GenBank/DDBJ whole genome shotgun (WGS) entry which is preliminary data.</text>
</comment>
<dbReference type="InterPro" id="IPR016195">
    <property type="entry name" value="Pol/histidinol_Pase-like"/>
</dbReference>
<keyword evidence="3" id="KW-1003">Cell membrane</keyword>
<protein>
    <recommendedName>
        <fullName evidence="13">PHP domain-containing protein</fullName>
    </recommendedName>
</protein>
<organism evidence="11 12">
    <name type="scientific">Leeuwenhoekiella aestuarii</name>
    <dbReference type="NCBI Taxonomy" id="2249426"/>
    <lineage>
        <taxon>Bacteria</taxon>
        <taxon>Pseudomonadati</taxon>
        <taxon>Bacteroidota</taxon>
        <taxon>Flavobacteriia</taxon>
        <taxon>Flavobacteriales</taxon>
        <taxon>Flavobacteriaceae</taxon>
        <taxon>Leeuwenhoekiella</taxon>
    </lineage>
</organism>
<dbReference type="GO" id="GO:0006826">
    <property type="term" value="P:iron ion transport"/>
    <property type="evidence" value="ECO:0007669"/>
    <property type="project" value="UniProtKB-KW"/>
</dbReference>
<dbReference type="PANTHER" id="PTHR42771:SF2">
    <property type="entry name" value="IRON(3+)-HYDROXAMATE IMPORT ATP-BINDING PROTEIN FHUC"/>
    <property type="match status" value="1"/>
</dbReference>
<dbReference type="EMBL" id="QOVI01000005">
    <property type="protein sequence ID" value="RXG13158.1"/>
    <property type="molecule type" value="Genomic_DNA"/>
</dbReference>
<feature type="coiled-coil region" evidence="8">
    <location>
        <begin position="398"/>
        <end position="464"/>
    </location>
</feature>
<gene>
    <name evidence="11" type="ORF">DSM04_105136</name>
</gene>
<keyword evidence="12" id="KW-1185">Reference proteome</keyword>
<dbReference type="SMART" id="SM00382">
    <property type="entry name" value="AAA"/>
    <property type="match status" value="1"/>
</dbReference>
<dbReference type="SMART" id="SM00481">
    <property type="entry name" value="POLIIIAc"/>
    <property type="match status" value="1"/>
</dbReference>
<proteinExistence type="predicted"/>
<keyword evidence="8" id="KW-0175">Coiled coil</keyword>
<evidence type="ECO:0000256" key="8">
    <source>
        <dbReference type="SAM" id="Coils"/>
    </source>
</evidence>
<accession>A0A4Q0NTJ9</accession>
<feature type="domain" description="Polymerase/histidinol phosphatase N-terminal" evidence="10">
    <location>
        <begin position="9"/>
        <end position="79"/>
    </location>
</feature>
<dbReference type="Gene3D" id="3.40.50.300">
    <property type="entry name" value="P-loop containing nucleotide triphosphate hydrolases"/>
    <property type="match status" value="2"/>
</dbReference>
<dbReference type="Gene3D" id="3.20.20.140">
    <property type="entry name" value="Metal-dependent hydrolases"/>
    <property type="match status" value="1"/>
</dbReference>
<dbReference type="InterPro" id="IPR054787">
    <property type="entry name" value="TrlF_ATPase"/>
</dbReference>
<keyword evidence="4" id="KW-0410">Iron transport</keyword>
<dbReference type="GO" id="GO:0005886">
    <property type="term" value="C:plasma membrane"/>
    <property type="evidence" value="ECO:0007669"/>
    <property type="project" value="UniProtKB-SubCell"/>
</dbReference>
<dbReference type="InterPro" id="IPR027417">
    <property type="entry name" value="P-loop_NTPase"/>
</dbReference>
<evidence type="ECO:0000256" key="3">
    <source>
        <dbReference type="ARBA" id="ARBA00022475"/>
    </source>
</evidence>
<evidence type="ECO:0000256" key="1">
    <source>
        <dbReference type="ARBA" id="ARBA00004202"/>
    </source>
</evidence>
<keyword evidence="5" id="KW-0408">Iron</keyword>
<dbReference type="SUPFAM" id="SSF52540">
    <property type="entry name" value="P-loop containing nucleoside triphosphate hydrolases"/>
    <property type="match status" value="1"/>
</dbReference>
<keyword evidence="7" id="KW-0472">Membrane</keyword>
<dbReference type="InterPro" id="IPR003593">
    <property type="entry name" value="AAA+_ATPase"/>
</dbReference>
<reference evidence="11 12" key="1">
    <citation type="submission" date="2018-07" db="EMBL/GenBank/DDBJ databases">
        <title>Leeuwenhoekiella genomics.</title>
        <authorList>
            <person name="Tahon G."/>
            <person name="Willems A."/>
        </authorList>
    </citation>
    <scope>NUCLEOTIDE SEQUENCE [LARGE SCALE GENOMIC DNA]</scope>
    <source>
        <strain evidence="11 12">R-50232</strain>
    </source>
</reference>
<dbReference type="OrthoDB" id="9791620at2"/>
<evidence type="ECO:0000313" key="11">
    <source>
        <dbReference type="EMBL" id="RXG13158.1"/>
    </source>
</evidence>
<feature type="coiled-coil region" evidence="8">
    <location>
        <begin position="514"/>
        <end position="609"/>
    </location>
</feature>
<dbReference type="RefSeq" id="WP_128761942.1">
    <property type="nucleotide sequence ID" value="NZ_QOVI01000005.1"/>
</dbReference>
<dbReference type="SUPFAM" id="SSF89550">
    <property type="entry name" value="PHP domain-like"/>
    <property type="match status" value="1"/>
</dbReference>
<evidence type="ECO:0008006" key="13">
    <source>
        <dbReference type="Google" id="ProtNLM"/>
    </source>
</evidence>
<evidence type="ECO:0000256" key="5">
    <source>
        <dbReference type="ARBA" id="ARBA00023004"/>
    </source>
</evidence>
<evidence type="ECO:0000259" key="9">
    <source>
        <dbReference type="SMART" id="SM00382"/>
    </source>
</evidence>